<evidence type="ECO:0000313" key="2">
    <source>
        <dbReference type="EMBL" id="MBM0104210.1"/>
    </source>
</evidence>
<reference evidence="2 3" key="1">
    <citation type="journal article" date="2021" name="Int. J. Syst. Evol. Microbiol.">
        <title>Steroidobacter gossypii sp. nov., isolated from soil of cotton cropping field.</title>
        <authorList>
            <person name="Huang R."/>
            <person name="Yang S."/>
            <person name="Zhen C."/>
            <person name="Liu W."/>
        </authorList>
    </citation>
    <scope>NUCLEOTIDE SEQUENCE [LARGE SCALE GENOMIC DNA]</scope>
    <source>
        <strain evidence="2 3">S1-65</strain>
    </source>
</reference>
<organism evidence="2 3">
    <name type="scientific">Steroidobacter gossypii</name>
    <dbReference type="NCBI Taxonomy" id="2805490"/>
    <lineage>
        <taxon>Bacteria</taxon>
        <taxon>Pseudomonadati</taxon>
        <taxon>Pseudomonadota</taxon>
        <taxon>Gammaproteobacteria</taxon>
        <taxon>Steroidobacterales</taxon>
        <taxon>Steroidobacteraceae</taxon>
        <taxon>Steroidobacter</taxon>
    </lineage>
</organism>
<dbReference type="RefSeq" id="WP_203166144.1">
    <property type="nucleotide sequence ID" value="NZ_JAEVLS010000001.1"/>
</dbReference>
<evidence type="ECO:0000256" key="1">
    <source>
        <dbReference type="SAM" id="Phobius"/>
    </source>
</evidence>
<proteinExistence type="predicted"/>
<dbReference type="EMBL" id="JAEVLS010000001">
    <property type="protein sequence ID" value="MBM0104210.1"/>
    <property type="molecule type" value="Genomic_DNA"/>
</dbReference>
<dbReference type="Proteomes" id="UP000661077">
    <property type="component" value="Unassembled WGS sequence"/>
</dbReference>
<keyword evidence="1" id="KW-0812">Transmembrane</keyword>
<keyword evidence="3" id="KW-1185">Reference proteome</keyword>
<comment type="caution">
    <text evidence="2">The sequence shown here is derived from an EMBL/GenBank/DDBJ whole genome shotgun (WGS) entry which is preliminary data.</text>
</comment>
<accession>A0ABS1WTB4</accession>
<keyword evidence="1" id="KW-1133">Transmembrane helix</keyword>
<keyword evidence="1" id="KW-0472">Membrane</keyword>
<evidence type="ECO:0000313" key="3">
    <source>
        <dbReference type="Proteomes" id="UP000661077"/>
    </source>
</evidence>
<feature type="transmembrane region" description="Helical" evidence="1">
    <location>
        <begin position="7"/>
        <end position="31"/>
    </location>
</feature>
<name>A0ABS1WTB4_9GAMM</name>
<gene>
    <name evidence="2" type="ORF">JM946_05610</name>
</gene>
<protein>
    <submittedName>
        <fullName evidence="2">Uncharacterized protein</fullName>
    </submittedName>
</protein>
<sequence>MNIHTRLVGAFDAIIMLLWGAVTIAMMMALLDPSFSRSELLSKRGTVAIQQLALNATTSVHQL</sequence>